<gene>
    <name evidence="1" type="ORF">O181_022276</name>
</gene>
<reference evidence="1" key="1">
    <citation type="submission" date="2021-03" db="EMBL/GenBank/DDBJ databases">
        <title>Draft genome sequence of rust myrtle Austropuccinia psidii MF-1, a brazilian biotype.</title>
        <authorList>
            <person name="Quecine M.C."/>
            <person name="Pachon D.M.R."/>
            <person name="Bonatelli M.L."/>
            <person name="Correr F.H."/>
            <person name="Franceschini L.M."/>
            <person name="Leite T.F."/>
            <person name="Margarido G.R.A."/>
            <person name="Almeida C.A."/>
            <person name="Ferrarezi J.A."/>
            <person name="Labate C.A."/>
        </authorList>
    </citation>
    <scope>NUCLEOTIDE SEQUENCE</scope>
    <source>
        <strain evidence="1">MF-1</strain>
    </source>
</reference>
<evidence type="ECO:0000313" key="1">
    <source>
        <dbReference type="EMBL" id="MBW0482561.1"/>
    </source>
</evidence>
<accession>A0A9Q3GWJ1</accession>
<dbReference type="AlphaFoldDB" id="A0A9Q3GWJ1"/>
<comment type="caution">
    <text evidence="1">The sequence shown here is derived from an EMBL/GenBank/DDBJ whole genome shotgun (WGS) entry which is preliminary data.</text>
</comment>
<evidence type="ECO:0000313" key="2">
    <source>
        <dbReference type="Proteomes" id="UP000765509"/>
    </source>
</evidence>
<dbReference type="EMBL" id="AVOT02006841">
    <property type="protein sequence ID" value="MBW0482561.1"/>
    <property type="molecule type" value="Genomic_DNA"/>
</dbReference>
<keyword evidence="2" id="KW-1185">Reference proteome</keyword>
<dbReference type="Proteomes" id="UP000765509">
    <property type="component" value="Unassembled WGS sequence"/>
</dbReference>
<sequence>MPFCLEIKLTIDVFQSIEMILCNFYYNSILLAREEPSFILFVVSNNVFNPHLYTPPYIPSPPYPILRHTASSPVLFHSSSSSFAPASSPNASKFSKISEHHLKRDFGLVFQPSHTTMTN</sequence>
<organism evidence="1 2">
    <name type="scientific">Austropuccinia psidii MF-1</name>
    <dbReference type="NCBI Taxonomy" id="1389203"/>
    <lineage>
        <taxon>Eukaryota</taxon>
        <taxon>Fungi</taxon>
        <taxon>Dikarya</taxon>
        <taxon>Basidiomycota</taxon>
        <taxon>Pucciniomycotina</taxon>
        <taxon>Pucciniomycetes</taxon>
        <taxon>Pucciniales</taxon>
        <taxon>Sphaerophragmiaceae</taxon>
        <taxon>Austropuccinia</taxon>
    </lineage>
</organism>
<proteinExistence type="predicted"/>
<protein>
    <submittedName>
        <fullName evidence="1">Uncharacterized protein</fullName>
    </submittedName>
</protein>
<name>A0A9Q3GWJ1_9BASI</name>